<dbReference type="GO" id="GO:0005634">
    <property type="term" value="C:nucleus"/>
    <property type="evidence" value="ECO:0007669"/>
    <property type="project" value="TreeGrafter"/>
</dbReference>
<evidence type="ECO:0000256" key="10">
    <source>
        <dbReference type="SAM" id="MobiDB-lite"/>
    </source>
</evidence>
<dbReference type="Gene3D" id="1.10.720.30">
    <property type="entry name" value="SAP domain"/>
    <property type="match status" value="1"/>
</dbReference>
<dbReference type="RefSeq" id="XP_015898094.3">
    <property type="nucleotide sequence ID" value="XM_016042608.4"/>
</dbReference>
<protein>
    <recommendedName>
        <fullName evidence="9">DNA-(apurinic or apyrimidinic site) endonuclease</fullName>
        <ecNumber evidence="9">3.1.-.-</ecNumber>
    </recommendedName>
</protein>
<dbReference type="GO" id="GO:0008081">
    <property type="term" value="F:phosphoric diester hydrolase activity"/>
    <property type="evidence" value="ECO:0007669"/>
    <property type="project" value="TreeGrafter"/>
</dbReference>
<reference evidence="13" key="1">
    <citation type="submission" date="2025-08" db="UniProtKB">
        <authorList>
            <consortium name="RefSeq"/>
        </authorList>
    </citation>
    <scope>IDENTIFICATION</scope>
    <source>
        <tissue evidence="13">Seedling</tissue>
    </source>
</reference>
<dbReference type="GO" id="GO:0003906">
    <property type="term" value="F:DNA-(apurinic or apyrimidinic site) endonuclease activity"/>
    <property type="evidence" value="ECO:0007669"/>
    <property type="project" value="TreeGrafter"/>
</dbReference>
<dbReference type="InterPro" id="IPR005135">
    <property type="entry name" value="Endo/exonuclease/phosphatase"/>
</dbReference>
<feature type="binding site" evidence="7">
    <location>
        <position position="329"/>
    </location>
    <ligand>
        <name>Mg(2+)</name>
        <dbReference type="ChEBI" id="CHEBI:18420"/>
        <label>1</label>
    </ligand>
</feature>
<feature type="binding site" evidence="7">
    <location>
        <position position="298"/>
    </location>
    <ligand>
        <name>Mg(2+)</name>
        <dbReference type="ChEBI" id="CHEBI:18420"/>
        <label>1</label>
    </ligand>
</feature>
<dbReference type="NCBIfam" id="TIGR00195">
    <property type="entry name" value="exoDNase_III"/>
    <property type="match status" value="1"/>
</dbReference>
<evidence type="ECO:0000256" key="8">
    <source>
        <dbReference type="PIRSR" id="PIRSR604808-3"/>
    </source>
</evidence>
<evidence type="ECO:0000256" key="3">
    <source>
        <dbReference type="ARBA" id="ARBA00022723"/>
    </source>
</evidence>
<evidence type="ECO:0000256" key="9">
    <source>
        <dbReference type="RuleBase" id="RU362131"/>
    </source>
</evidence>
<feature type="binding site" evidence="7">
    <location>
        <position position="542"/>
    </location>
    <ligand>
        <name>Mg(2+)</name>
        <dbReference type="ChEBI" id="CHEBI:18420"/>
        <label>1</label>
    </ligand>
</feature>
<keyword evidence="13" id="KW-0540">Nuclease</keyword>
<dbReference type="NCBIfam" id="TIGR00633">
    <property type="entry name" value="xth"/>
    <property type="match status" value="1"/>
</dbReference>
<dbReference type="EC" id="3.1.-.-" evidence="9"/>
<dbReference type="SUPFAM" id="SSF56219">
    <property type="entry name" value="DNase I-like"/>
    <property type="match status" value="1"/>
</dbReference>
<keyword evidence="3 7" id="KW-0479">Metal-binding</keyword>
<dbReference type="InterPro" id="IPR036361">
    <property type="entry name" value="SAP_dom_sf"/>
</dbReference>
<dbReference type="Pfam" id="PF02037">
    <property type="entry name" value="SAP"/>
    <property type="match status" value="1"/>
</dbReference>
<dbReference type="GO" id="GO:0008311">
    <property type="term" value="F:double-stranded DNA 3'-5' DNA exonuclease activity"/>
    <property type="evidence" value="ECO:0007669"/>
    <property type="project" value="TreeGrafter"/>
</dbReference>
<dbReference type="SUPFAM" id="SSF68906">
    <property type="entry name" value="SAP domain"/>
    <property type="match status" value="1"/>
</dbReference>
<keyword evidence="9" id="KW-0234">DNA repair</keyword>
<dbReference type="PANTHER" id="PTHR22748:SF6">
    <property type="entry name" value="DNA-(APURINIC OR APYRIMIDINIC SITE) ENDONUCLEASE"/>
    <property type="match status" value="1"/>
</dbReference>
<dbReference type="GeneID" id="107431641"/>
<sequence>MLTYAVLVLSHHESNSIISISYAVVAPGSFRIAALVSLRVSKSAMGSRRPISSSSRPILAISEDKKKDKPLKGLMATNPNLEKPVIKEHRAESSSDEFESFKDDPSSIEKMTVQELRTTLRRVGVPAKGSKRDLVSALKVYAAKKINGEHCQMTEDKILSISAESLSEDREDENLYDEDGVKNVSAFSEVHGIQRSKRRLKQSGVEYKVVTTRQKLSAKTDEVSGGKLSRTKRKVSSESATVGVKTDEEVNTPTMESEPWTVLAHKKPQKGWIPYNPKTMRPPPLNGDTKSVKLMSWNVNGLRALLKLEGFSALELAQREDFDVLCLQETKLQKKDIEGIKRSLIDGYENSFWTCSVSKLGYSGTAIISRIKPLSVRYGLGIADHDSEGRLVTAEFDSFYLISGYVPNSGDGLKRLSYRVTEWDTSLSNYMKELEKSKPVVLTGDLNCAHEEIDIFNPAGNKRSAGFTDEERQSFGTNFLSKGFVDTFRRQHPGVVGYTYWGYRHNGRKTNKGWRLDYFLVSESIADKVHDSYILPDVTGSDHCPIGLVLEL</sequence>
<dbReference type="InterPro" id="IPR020847">
    <property type="entry name" value="AP_endonuclease_F1_BS"/>
</dbReference>
<keyword evidence="9" id="KW-0227">DNA damage</keyword>
<dbReference type="GO" id="GO:0046872">
    <property type="term" value="F:metal ion binding"/>
    <property type="evidence" value="ECO:0007669"/>
    <property type="project" value="UniProtKB-KW"/>
</dbReference>
<dbReference type="Gene3D" id="3.60.10.10">
    <property type="entry name" value="Endonuclease/exonuclease/phosphatase"/>
    <property type="match status" value="1"/>
</dbReference>
<dbReference type="InParanoid" id="A0A6P4AP58"/>
<feature type="active site" evidence="6">
    <location>
        <position position="405"/>
    </location>
</feature>
<feature type="binding site" evidence="7">
    <location>
        <position position="447"/>
    </location>
    <ligand>
        <name>Mg(2+)</name>
        <dbReference type="ChEBI" id="CHEBI:18420"/>
        <label>1</label>
    </ligand>
</feature>
<feature type="site" description="Transition state stabilizer" evidence="8">
    <location>
        <position position="447"/>
    </location>
</feature>
<dbReference type="CDD" id="cd09087">
    <property type="entry name" value="Ape1-like_AP-endo"/>
    <property type="match status" value="1"/>
</dbReference>
<keyword evidence="7" id="KW-0464">Manganese</keyword>
<keyword evidence="4" id="KW-0378">Hydrolase</keyword>
<evidence type="ECO:0000256" key="4">
    <source>
        <dbReference type="ARBA" id="ARBA00022801"/>
    </source>
</evidence>
<keyword evidence="13" id="KW-0255">Endonuclease</keyword>
<dbReference type="FunCoup" id="A0A6P4AP58">
    <property type="interactions" value="2274"/>
</dbReference>
<feature type="site" description="Important for catalytic activity" evidence="8">
    <location>
        <position position="517"/>
    </location>
</feature>
<name>A0A6P4AP58_ZIZJJ</name>
<organism evidence="12 13">
    <name type="scientific">Ziziphus jujuba</name>
    <name type="common">Chinese jujube</name>
    <name type="synonym">Ziziphus sativa</name>
    <dbReference type="NCBI Taxonomy" id="326968"/>
    <lineage>
        <taxon>Eukaryota</taxon>
        <taxon>Viridiplantae</taxon>
        <taxon>Streptophyta</taxon>
        <taxon>Embryophyta</taxon>
        <taxon>Tracheophyta</taxon>
        <taxon>Spermatophyta</taxon>
        <taxon>Magnoliopsida</taxon>
        <taxon>eudicotyledons</taxon>
        <taxon>Gunneridae</taxon>
        <taxon>Pentapetalae</taxon>
        <taxon>rosids</taxon>
        <taxon>fabids</taxon>
        <taxon>Rosales</taxon>
        <taxon>Rhamnaceae</taxon>
        <taxon>Paliureae</taxon>
        <taxon>Ziziphus</taxon>
    </lineage>
</organism>
<proteinExistence type="inferred from homology"/>
<evidence type="ECO:0000256" key="6">
    <source>
        <dbReference type="PIRSR" id="PIRSR604808-1"/>
    </source>
</evidence>
<feature type="binding site" evidence="7">
    <location>
        <position position="445"/>
    </location>
    <ligand>
        <name>Mg(2+)</name>
        <dbReference type="ChEBI" id="CHEBI:18420"/>
        <label>1</label>
    </ligand>
</feature>
<dbReference type="PROSITE" id="PS00728">
    <property type="entry name" value="AP_NUCLEASE_F1_3"/>
    <property type="match status" value="1"/>
</dbReference>
<dbReference type="AlphaFoldDB" id="A0A6P4AP58"/>
<dbReference type="PROSITE" id="PS00726">
    <property type="entry name" value="AP_NUCLEASE_F1_1"/>
    <property type="match status" value="1"/>
</dbReference>
<feature type="region of interest" description="Disordered" evidence="10">
    <location>
        <begin position="221"/>
        <end position="255"/>
    </location>
</feature>
<comment type="cofactor">
    <cofactor evidence="7 9">
        <name>Mg(2+)</name>
        <dbReference type="ChEBI" id="CHEBI:18420"/>
    </cofactor>
    <cofactor evidence="7 9">
        <name>Mn(2+)</name>
        <dbReference type="ChEBI" id="CHEBI:29035"/>
    </cofactor>
    <text evidence="7 9">Probably binds two magnesium or manganese ions per subunit.</text>
</comment>
<feature type="site" description="Interaction with DNA substrate" evidence="8">
    <location>
        <position position="543"/>
    </location>
</feature>
<comment type="cofactor">
    <cofactor evidence="1">
        <name>Mn(2+)</name>
        <dbReference type="ChEBI" id="CHEBI:29035"/>
    </cofactor>
</comment>
<feature type="domain" description="SAP" evidence="11">
    <location>
        <begin position="108"/>
        <end position="142"/>
    </location>
</feature>
<evidence type="ECO:0000256" key="7">
    <source>
        <dbReference type="PIRSR" id="PIRSR604808-2"/>
    </source>
</evidence>
<evidence type="ECO:0000259" key="11">
    <source>
        <dbReference type="SMART" id="SM00513"/>
    </source>
</evidence>
<dbReference type="PANTHER" id="PTHR22748">
    <property type="entry name" value="AP ENDONUCLEASE"/>
    <property type="match status" value="1"/>
</dbReference>
<feature type="active site" description="Proton acceptor" evidence="6">
    <location>
        <position position="543"/>
    </location>
</feature>
<dbReference type="KEGG" id="zju:107431641"/>
<dbReference type="Proteomes" id="UP001652623">
    <property type="component" value="Chromosome 11"/>
</dbReference>
<keyword evidence="12" id="KW-1185">Reference proteome</keyword>
<dbReference type="InterPro" id="IPR020848">
    <property type="entry name" value="AP_endonuclease_F1_CS"/>
</dbReference>
<accession>A0A6P4AP58</accession>
<feature type="active site" description="Proton donor/acceptor" evidence="6">
    <location>
        <position position="445"/>
    </location>
</feature>
<gene>
    <name evidence="13" type="primary">LOC107431641</name>
</gene>
<evidence type="ECO:0000313" key="13">
    <source>
        <dbReference type="RefSeq" id="XP_015898094.3"/>
    </source>
</evidence>
<keyword evidence="5 7" id="KW-0460">Magnesium</keyword>
<dbReference type="Pfam" id="PF03372">
    <property type="entry name" value="Exo_endo_phos"/>
    <property type="match status" value="1"/>
</dbReference>
<dbReference type="InterPro" id="IPR036691">
    <property type="entry name" value="Endo/exonu/phosph_ase_sf"/>
</dbReference>
<evidence type="ECO:0000256" key="2">
    <source>
        <dbReference type="ARBA" id="ARBA00007092"/>
    </source>
</evidence>
<comment type="similarity">
    <text evidence="2 9">Belongs to the DNA repair enzymes AP/ExoA family.</text>
</comment>
<dbReference type="SMART" id="SM00513">
    <property type="entry name" value="SAP"/>
    <property type="match status" value="1"/>
</dbReference>
<dbReference type="InterPro" id="IPR003034">
    <property type="entry name" value="SAP_dom"/>
</dbReference>
<evidence type="ECO:0000256" key="5">
    <source>
        <dbReference type="ARBA" id="ARBA00022842"/>
    </source>
</evidence>
<evidence type="ECO:0000256" key="1">
    <source>
        <dbReference type="ARBA" id="ARBA00001936"/>
    </source>
</evidence>
<dbReference type="GO" id="GO:0006284">
    <property type="term" value="P:base-excision repair"/>
    <property type="evidence" value="ECO:0007669"/>
    <property type="project" value="TreeGrafter"/>
</dbReference>
<feature type="binding site" evidence="7">
    <location>
        <position position="543"/>
    </location>
    <ligand>
        <name>Mg(2+)</name>
        <dbReference type="ChEBI" id="CHEBI:18420"/>
        <label>1</label>
    </ligand>
</feature>
<evidence type="ECO:0000313" key="12">
    <source>
        <dbReference type="Proteomes" id="UP001652623"/>
    </source>
</evidence>
<dbReference type="InterPro" id="IPR004808">
    <property type="entry name" value="AP_endonuc_1"/>
</dbReference>
<dbReference type="GO" id="GO:0003677">
    <property type="term" value="F:DNA binding"/>
    <property type="evidence" value="ECO:0007669"/>
    <property type="project" value="InterPro"/>
</dbReference>